<dbReference type="InterPro" id="IPR013216">
    <property type="entry name" value="Methyltransf_11"/>
</dbReference>
<dbReference type="Pfam" id="PF08241">
    <property type="entry name" value="Methyltransf_11"/>
    <property type="match status" value="1"/>
</dbReference>
<dbReference type="AlphaFoldDB" id="A0A7X4LP72"/>
<keyword evidence="3" id="KW-1185">Reference proteome</keyword>
<comment type="caution">
    <text evidence="2">The sequence shown here is derived from an EMBL/GenBank/DDBJ whole genome shotgun (WGS) entry which is preliminary data.</text>
</comment>
<name>A0A7X4LP72_9VIBR</name>
<keyword evidence="2" id="KW-0808">Transferase</keyword>
<dbReference type="Gene3D" id="3.40.50.150">
    <property type="entry name" value="Vaccinia Virus protein VP39"/>
    <property type="match status" value="1"/>
</dbReference>
<accession>A0A7X4LP72</accession>
<proteinExistence type="predicted"/>
<sequence length="192" mass="21587">MNPNYYNQNAQEFFDNTVAVDMSSLYQAFEAHLPKHANVVDAGCGSGRDTGYFLSQGYNVTSFDASKEMVKLASEHTGHAISHSTFLDFQLTPESQHGIWACATLLHVPQNDLEKTFAHIATWLKPNGILYCSFKYGEGEVERGDRRFTNLTESSLKQVISGLELEVKELWVTHDLRAGRADEKWLNAILVK</sequence>
<dbReference type="SUPFAM" id="SSF53335">
    <property type="entry name" value="S-adenosyl-L-methionine-dependent methyltransferases"/>
    <property type="match status" value="1"/>
</dbReference>
<dbReference type="EMBL" id="WEKT01000063">
    <property type="protein sequence ID" value="MZI95625.1"/>
    <property type="molecule type" value="Genomic_DNA"/>
</dbReference>
<dbReference type="Proteomes" id="UP000462621">
    <property type="component" value="Unassembled WGS sequence"/>
</dbReference>
<evidence type="ECO:0000313" key="3">
    <source>
        <dbReference type="Proteomes" id="UP000462621"/>
    </source>
</evidence>
<organism evidence="2 3">
    <name type="scientific">Vibrio eleionomae</name>
    <dbReference type="NCBI Taxonomy" id="2653505"/>
    <lineage>
        <taxon>Bacteria</taxon>
        <taxon>Pseudomonadati</taxon>
        <taxon>Pseudomonadota</taxon>
        <taxon>Gammaproteobacteria</taxon>
        <taxon>Vibrionales</taxon>
        <taxon>Vibrionaceae</taxon>
        <taxon>Vibrio</taxon>
    </lineage>
</organism>
<protein>
    <submittedName>
        <fullName evidence="2">Methyltransferase domain-containing protein</fullName>
    </submittedName>
</protein>
<dbReference type="InterPro" id="IPR029063">
    <property type="entry name" value="SAM-dependent_MTases_sf"/>
</dbReference>
<evidence type="ECO:0000259" key="1">
    <source>
        <dbReference type="Pfam" id="PF08241"/>
    </source>
</evidence>
<evidence type="ECO:0000313" key="2">
    <source>
        <dbReference type="EMBL" id="MZI95625.1"/>
    </source>
</evidence>
<feature type="domain" description="Methyltransferase type 11" evidence="1">
    <location>
        <begin position="40"/>
        <end position="132"/>
    </location>
</feature>
<dbReference type="PANTHER" id="PTHR43861">
    <property type="entry name" value="TRANS-ACONITATE 2-METHYLTRANSFERASE-RELATED"/>
    <property type="match status" value="1"/>
</dbReference>
<dbReference type="GO" id="GO:0032259">
    <property type="term" value="P:methylation"/>
    <property type="evidence" value="ECO:0007669"/>
    <property type="project" value="UniProtKB-KW"/>
</dbReference>
<dbReference type="GO" id="GO:0008757">
    <property type="term" value="F:S-adenosylmethionine-dependent methyltransferase activity"/>
    <property type="evidence" value="ECO:0007669"/>
    <property type="project" value="InterPro"/>
</dbReference>
<dbReference type="RefSeq" id="WP_161158117.1">
    <property type="nucleotide sequence ID" value="NZ_WEKT01000063.1"/>
</dbReference>
<reference evidence="2 3" key="1">
    <citation type="submission" date="2019-10" db="EMBL/GenBank/DDBJ databases">
        <title>Vibrio sp. nov. isolated from a shrimp pond.</title>
        <authorList>
            <person name="Gomez-Gil B."/>
            <person name="Enciso-Ibarra J."/>
            <person name="Enciso-Ibarra K."/>
            <person name="Bolan-Mejia C."/>
        </authorList>
    </citation>
    <scope>NUCLEOTIDE SEQUENCE [LARGE SCALE GENOMIC DNA]</scope>
    <source>
        <strain evidence="2 3">CAIM 722</strain>
    </source>
</reference>
<gene>
    <name evidence="2" type="ORF">F9817_20805</name>
</gene>
<dbReference type="CDD" id="cd02440">
    <property type="entry name" value="AdoMet_MTases"/>
    <property type="match status" value="1"/>
</dbReference>
<keyword evidence="2" id="KW-0489">Methyltransferase</keyword>
<dbReference type="PANTHER" id="PTHR43861:SF1">
    <property type="entry name" value="TRANS-ACONITATE 2-METHYLTRANSFERASE"/>
    <property type="match status" value="1"/>
</dbReference>